<evidence type="ECO:0000256" key="2">
    <source>
        <dbReference type="SAM" id="Phobius"/>
    </source>
</evidence>
<reference evidence="3 4" key="1">
    <citation type="submission" date="2012-02" db="EMBL/GenBank/DDBJ databases">
        <title>Improved High-Quality Draft sequence of Microvirga sp. WSM3557.</title>
        <authorList>
            <consortium name="US DOE Joint Genome Institute"/>
            <person name="Lucas S."/>
            <person name="Han J."/>
            <person name="Lapidus A."/>
            <person name="Cheng J.-F."/>
            <person name="Goodwin L."/>
            <person name="Pitluck S."/>
            <person name="Peters L."/>
            <person name="Zhang X."/>
            <person name="Detter J.C."/>
            <person name="Han C."/>
            <person name="Tapia R."/>
            <person name="Land M."/>
            <person name="Hauser L."/>
            <person name="Kyrpides N."/>
            <person name="Ivanova N."/>
            <person name="Pagani I."/>
            <person name="Brau L."/>
            <person name="Yates R."/>
            <person name="O'Hara G."/>
            <person name="Rui T."/>
            <person name="Howieson J."/>
            <person name="Reeve W."/>
            <person name="Woyke T."/>
        </authorList>
    </citation>
    <scope>NUCLEOTIDE SEQUENCE [LARGE SCALE GENOMIC DNA]</scope>
    <source>
        <strain evidence="3 4">WSM3557</strain>
    </source>
</reference>
<protein>
    <submittedName>
        <fullName evidence="3">Uncharacterized protein</fullName>
    </submittedName>
</protein>
<evidence type="ECO:0000313" key="4">
    <source>
        <dbReference type="Proteomes" id="UP000003947"/>
    </source>
</evidence>
<dbReference type="PATRIC" id="fig|864069.3.peg.154"/>
<keyword evidence="2" id="KW-0472">Membrane</keyword>
<dbReference type="EMBL" id="JH660633">
    <property type="protein sequence ID" value="EIM31160.1"/>
    <property type="molecule type" value="Genomic_DNA"/>
</dbReference>
<sequence length="109" mass="11187">MTLGGATGATFVVANGIQRAFDYNPRWLALLIAQLVCLGVVYQSHGVGSDYVIGVINGFLVYCSAAGATGAAGVASGAAPVRDASARSGNVTREASQAPGHRQLFTPWF</sequence>
<organism evidence="3 4">
    <name type="scientific">Microvirga lotononidis</name>
    <dbReference type="NCBI Taxonomy" id="864069"/>
    <lineage>
        <taxon>Bacteria</taxon>
        <taxon>Pseudomonadati</taxon>
        <taxon>Pseudomonadota</taxon>
        <taxon>Alphaproteobacteria</taxon>
        <taxon>Hyphomicrobiales</taxon>
        <taxon>Methylobacteriaceae</taxon>
        <taxon>Microvirga</taxon>
    </lineage>
</organism>
<feature type="region of interest" description="Disordered" evidence="1">
    <location>
        <begin position="89"/>
        <end position="109"/>
    </location>
</feature>
<dbReference type="HOGENOM" id="CLU_2180827_0_0_5"/>
<feature type="transmembrane region" description="Helical" evidence="2">
    <location>
        <begin position="51"/>
        <end position="75"/>
    </location>
</feature>
<dbReference type="Proteomes" id="UP000003947">
    <property type="component" value="Unassembled WGS sequence"/>
</dbReference>
<gene>
    <name evidence="3" type="ORF">MicloDRAFT_00001500</name>
</gene>
<proteinExistence type="predicted"/>
<keyword evidence="2" id="KW-0812">Transmembrane</keyword>
<dbReference type="AlphaFoldDB" id="I4Z4L8"/>
<keyword evidence="2" id="KW-1133">Transmembrane helix</keyword>
<dbReference type="eggNOG" id="ENOG502ZSR5">
    <property type="taxonomic scope" value="Bacteria"/>
</dbReference>
<evidence type="ECO:0000256" key="1">
    <source>
        <dbReference type="SAM" id="MobiDB-lite"/>
    </source>
</evidence>
<feature type="transmembrane region" description="Helical" evidence="2">
    <location>
        <begin position="27"/>
        <end position="45"/>
    </location>
</feature>
<name>I4Z4L8_9HYPH</name>
<evidence type="ECO:0000313" key="3">
    <source>
        <dbReference type="EMBL" id="EIM31160.1"/>
    </source>
</evidence>
<keyword evidence="4" id="KW-1185">Reference proteome</keyword>
<accession>I4Z4L8</accession>